<proteinExistence type="inferred from homology"/>
<dbReference type="STRING" id="656024.FsymDg_1265"/>
<name>F8B0C4_9ACTN</name>
<comment type="similarity">
    <text evidence="1 3">Belongs to the Nudix hydrolase family.</text>
</comment>
<gene>
    <name evidence="5" type="ordered locus">FsymDg_1265</name>
</gene>
<dbReference type="CDD" id="cd02883">
    <property type="entry name" value="NUDIX_Hydrolase"/>
    <property type="match status" value="1"/>
</dbReference>
<dbReference type="HOGENOM" id="CLU_037162_7_1_11"/>
<dbReference type="InterPro" id="IPR020084">
    <property type="entry name" value="NUDIX_hydrolase_CS"/>
</dbReference>
<dbReference type="KEGG" id="fsy:FsymDg_1265"/>
<dbReference type="PRINTS" id="PR00502">
    <property type="entry name" value="NUDIXFAMILY"/>
</dbReference>
<accession>F8B0C4</accession>
<feature type="domain" description="Nudix hydrolase" evidence="4">
    <location>
        <begin position="9"/>
        <end position="131"/>
    </location>
</feature>
<dbReference type="Pfam" id="PF00293">
    <property type="entry name" value="NUDIX"/>
    <property type="match status" value="1"/>
</dbReference>
<dbReference type="Proteomes" id="UP000001549">
    <property type="component" value="Chromosome"/>
</dbReference>
<evidence type="ECO:0000256" key="2">
    <source>
        <dbReference type="ARBA" id="ARBA00022801"/>
    </source>
</evidence>
<dbReference type="InterPro" id="IPR015797">
    <property type="entry name" value="NUDIX_hydrolase-like_dom_sf"/>
</dbReference>
<dbReference type="SUPFAM" id="SSF55811">
    <property type="entry name" value="Nudix"/>
    <property type="match status" value="1"/>
</dbReference>
<evidence type="ECO:0000256" key="3">
    <source>
        <dbReference type="RuleBase" id="RU003476"/>
    </source>
</evidence>
<keyword evidence="6" id="KW-1185">Reference proteome</keyword>
<evidence type="ECO:0000256" key="1">
    <source>
        <dbReference type="ARBA" id="ARBA00005582"/>
    </source>
</evidence>
<evidence type="ECO:0000313" key="5">
    <source>
        <dbReference type="EMBL" id="AEH08750.1"/>
    </source>
</evidence>
<dbReference type="InterPro" id="IPR020476">
    <property type="entry name" value="Nudix_hydrolase"/>
</dbReference>
<protein>
    <submittedName>
        <fullName evidence="5">NUDIX hydrolase</fullName>
    </submittedName>
</protein>
<reference evidence="5 6" key="1">
    <citation type="submission" date="2011-05" db="EMBL/GenBank/DDBJ databases">
        <title>Complete sequence of chromosome of Frankia symbiont of Datisca glomerata.</title>
        <authorList>
            <consortium name="US DOE Joint Genome Institute"/>
            <person name="Lucas S."/>
            <person name="Han J."/>
            <person name="Lapidus A."/>
            <person name="Cheng J.-F."/>
            <person name="Goodwin L."/>
            <person name="Pitluck S."/>
            <person name="Peters L."/>
            <person name="Mikhailova N."/>
            <person name="Chertkov O."/>
            <person name="Teshima H."/>
            <person name="Han C."/>
            <person name="Tapia R."/>
            <person name="Land M."/>
            <person name="Hauser L."/>
            <person name="Kyrpides N."/>
            <person name="Ivanova N."/>
            <person name="Pagani I."/>
            <person name="Berry A."/>
            <person name="Pawlowski K."/>
            <person name="Persson T."/>
            <person name="Vanden Heuvel B."/>
            <person name="Benson D."/>
            <person name="Woyke T."/>
        </authorList>
    </citation>
    <scope>NUCLEOTIDE SEQUENCE [LARGE SCALE GENOMIC DNA]</scope>
    <source>
        <strain evidence="6">4085684</strain>
    </source>
</reference>
<evidence type="ECO:0000259" key="4">
    <source>
        <dbReference type="PROSITE" id="PS51462"/>
    </source>
</evidence>
<dbReference type="PANTHER" id="PTHR43736">
    <property type="entry name" value="ADP-RIBOSE PYROPHOSPHATASE"/>
    <property type="match status" value="1"/>
</dbReference>
<dbReference type="EMBL" id="CP002801">
    <property type="protein sequence ID" value="AEH08750.1"/>
    <property type="molecule type" value="Genomic_DNA"/>
</dbReference>
<sequence>MTKSAAGPPRHSVSVAGVVVNQDGLVLAIRRRDNGQWQPPGGVLELAETFEEGLRREVLEETGVTVEIDRLTGVYKNLPLGVVALVFRCRPLAGAPRATAESSEVCWLPASDVRERMSPAFAVRVLDALADTATAFRTHDGVDLLG</sequence>
<keyword evidence="2 3" id="KW-0378">Hydrolase</keyword>
<organism evidence="5 6">
    <name type="scientific">Candidatus Protofrankia datiscae</name>
    <dbReference type="NCBI Taxonomy" id="2716812"/>
    <lineage>
        <taxon>Bacteria</taxon>
        <taxon>Bacillati</taxon>
        <taxon>Actinomycetota</taxon>
        <taxon>Actinomycetes</taxon>
        <taxon>Frankiales</taxon>
        <taxon>Frankiaceae</taxon>
        <taxon>Protofrankia</taxon>
    </lineage>
</organism>
<dbReference type="PANTHER" id="PTHR43736:SF1">
    <property type="entry name" value="DIHYDRONEOPTERIN TRIPHOSPHATE DIPHOSPHATASE"/>
    <property type="match status" value="1"/>
</dbReference>
<dbReference type="GO" id="GO:0016787">
    <property type="term" value="F:hydrolase activity"/>
    <property type="evidence" value="ECO:0007669"/>
    <property type="project" value="UniProtKB-KW"/>
</dbReference>
<dbReference type="AlphaFoldDB" id="F8B0C4"/>
<dbReference type="InterPro" id="IPR000086">
    <property type="entry name" value="NUDIX_hydrolase_dom"/>
</dbReference>
<dbReference type="Gene3D" id="3.90.79.10">
    <property type="entry name" value="Nucleoside Triphosphate Pyrophosphohydrolase"/>
    <property type="match status" value="1"/>
</dbReference>
<dbReference type="PROSITE" id="PS51462">
    <property type="entry name" value="NUDIX"/>
    <property type="match status" value="1"/>
</dbReference>
<evidence type="ECO:0000313" key="6">
    <source>
        <dbReference type="Proteomes" id="UP000001549"/>
    </source>
</evidence>
<dbReference type="eggNOG" id="COG1051">
    <property type="taxonomic scope" value="Bacteria"/>
</dbReference>
<dbReference type="RefSeq" id="WP_013872724.1">
    <property type="nucleotide sequence ID" value="NC_015656.1"/>
</dbReference>
<dbReference type="PROSITE" id="PS00893">
    <property type="entry name" value="NUDIX_BOX"/>
    <property type="match status" value="1"/>
</dbReference>